<sequence length="39" mass="4469">MRCNFMKVQVNAQGRIISINAPQERESLTLLNVELSMMC</sequence>
<keyword evidence="2" id="KW-1185">Reference proteome</keyword>
<reference evidence="2" key="1">
    <citation type="submission" date="2014-09" db="EMBL/GenBank/DDBJ databases">
        <title>Vibrio variabilis JCM 19239. (C206) whole genome shotgun sequence.</title>
        <authorList>
            <person name="Sawabe T."/>
            <person name="Meirelles P."/>
            <person name="Nakanishi M."/>
            <person name="Sayaka M."/>
            <person name="Hattori M."/>
            <person name="Ohkuma M."/>
        </authorList>
    </citation>
    <scope>NUCLEOTIDE SEQUENCE [LARGE SCALE GENOMIC DNA]</scope>
    <source>
        <strain evidence="2">JCM 19239</strain>
    </source>
</reference>
<name>A0ABQ0J888_9VIBR</name>
<dbReference type="EMBL" id="BBMS01000007">
    <property type="protein sequence ID" value="GAL24977.1"/>
    <property type="molecule type" value="Genomic_DNA"/>
</dbReference>
<gene>
    <name evidence="1" type="ORF">JCM19239_5804</name>
</gene>
<organism evidence="1 2">
    <name type="scientific">Vibrio variabilis</name>
    <dbReference type="NCBI Taxonomy" id="990271"/>
    <lineage>
        <taxon>Bacteria</taxon>
        <taxon>Pseudomonadati</taxon>
        <taxon>Pseudomonadota</taxon>
        <taxon>Gammaproteobacteria</taxon>
        <taxon>Vibrionales</taxon>
        <taxon>Vibrionaceae</taxon>
        <taxon>Vibrio</taxon>
    </lineage>
</organism>
<dbReference type="Proteomes" id="UP000029223">
    <property type="component" value="Unassembled WGS sequence"/>
</dbReference>
<evidence type="ECO:0000313" key="2">
    <source>
        <dbReference type="Proteomes" id="UP000029223"/>
    </source>
</evidence>
<proteinExistence type="predicted"/>
<evidence type="ECO:0000313" key="1">
    <source>
        <dbReference type="EMBL" id="GAL24977.1"/>
    </source>
</evidence>
<comment type="caution">
    <text evidence="1">The sequence shown here is derived from an EMBL/GenBank/DDBJ whole genome shotgun (WGS) entry which is preliminary data.</text>
</comment>
<protein>
    <submittedName>
        <fullName evidence="1">Uncharacterized protein</fullName>
    </submittedName>
</protein>
<accession>A0ABQ0J888</accession>